<dbReference type="EMBL" id="FR904393">
    <property type="protein sequence ID" value="CDQ61964.1"/>
    <property type="molecule type" value="Genomic_DNA"/>
</dbReference>
<evidence type="ECO:0000256" key="10">
    <source>
        <dbReference type="SAM" id="MobiDB-lite"/>
    </source>
</evidence>
<evidence type="ECO:0000313" key="12">
    <source>
        <dbReference type="EMBL" id="CDQ61964.1"/>
    </source>
</evidence>
<evidence type="ECO:0000256" key="8">
    <source>
        <dbReference type="PIRSR" id="PIRSR605076-2"/>
    </source>
</evidence>
<name>A0A060W9M8_ONCMY</name>
<feature type="binding site" evidence="8">
    <location>
        <position position="403"/>
    </location>
    <ligand>
        <name>an alpha-L-fucosyl-(1-&gt;2)-beta-D-galactosyl derivative</name>
        <dbReference type="ChEBI" id="CHEBI:140327"/>
    </ligand>
</feature>
<dbReference type="GO" id="GO:0004252">
    <property type="term" value="F:serine-type endopeptidase activity"/>
    <property type="evidence" value="ECO:0007669"/>
    <property type="project" value="InterPro"/>
</dbReference>
<dbReference type="PANTHER" id="PTHR10462">
    <property type="entry name" value="GLYCOSYLTRANSFERASE-RELATED"/>
    <property type="match status" value="1"/>
</dbReference>
<evidence type="ECO:0000256" key="9">
    <source>
        <dbReference type="PIRSR" id="PIRSR605076-3"/>
    </source>
</evidence>
<dbReference type="STRING" id="8022.A0A060W9M8"/>
<dbReference type="InterPro" id="IPR022005">
    <property type="entry name" value="Proho_convert"/>
</dbReference>
<evidence type="ECO:0000256" key="4">
    <source>
        <dbReference type="ARBA" id="ARBA00022676"/>
    </source>
</evidence>
<evidence type="ECO:0000256" key="7">
    <source>
        <dbReference type="PIRSR" id="PIRSR605076-1"/>
    </source>
</evidence>
<sequence length="529" mass="59817">MSVHTWGEDPTGTWTLKITDTSGRMENEGQILSWKLILHGTSEKPEHMKKPRVYVPYNAVQNDRRGVEHMDDMIEELPTQAEIHPPQKTQPPPPATPERKETRPSSFPPSLALLSLLQTAFNRQTPAALSQSPAKASSWGEQHTGRAPSLPWRAGPYVAPQKLYQALDRINQYQQGGQDNSLYSDYSDGFYSTKPYRHRDDRLLQALFDMLSDDRQWRRAVLKVDTHPLPLSLEAESVSVVRDIVVGSVEEQQQRLPLETSWGAPLVWGDSDGSAWRRAEFAHRSVRTGLLTLAVGPYGHFLRRFLSSAELYFLPGNTVVYYVLTDSPRALDPPTPLGPGRELRVVPMPGWERLAQGRMALLAAAIKEPVRHEVEYIFCMDVDQELVAPVGTEILGELVAALHPELYGMPRHTFPYEHEPASLAHVEEDEGDYYYTSELYGGLCADVYAMAQACSQLILQDQEKGLWARGLEESYLNRYLINRRPTCVLSPEYSWWDSALAADVPTRRVVSLGRQCDSLEPQKRQEQDC</sequence>
<dbReference type="InterPro" id="IPR029044">
    <property type="entry name" value="Nucleotide-diphossugar_trans"/>
</dbReference>
<feature type="region of interest" description="Disordered" evidence="10">
    <location>
        <begin position="125"/>
        <end position="152"/>
    </location>
</feature>
<dbReference type="SUPFAM" id="SSF53448">
    <property type="entry name" value="Nucleotide-diphospho-sugar transferases"/>
    <property type="match status" value="1"/>
</dbReference>
<comment type="subcellular location">
    <subcellularLocation>
        <location evidence="1">Membrane</location>
        <topology evidence="1">Single-pass type II membrane protein</topology>
    </subcellularLocation>
</comment>
<keyword evidence="6" id="KW-0378">Hydrolase</keyword>
<feature type="binding site" evidence="9">
    <location>
        <position position="383"/>
    </location>
    <ligand>
        <name>Mn(2+)</name>
        <dbReference type="ChEBI" id="CHEBI:29035"/>
    </ligand>
</feature>
<feature type="active site" description="Nucleophile" evidence="7">
    <location>
        <position position="473"/>
    </location>
</feature>
<feature type="binding site" evidence="8">
    <location>
        <begin position="381"/>
        <end position="383"/>
    </location>
    <ligand>
        <name>UDP-N-acetyl-alpha-D-galactosamine</name>
        <dbReference type="ChEBI" id="CHEBI:67138"/>
    </ligand>
</feature>
<keyword evidence="3" id="KW-0645">Protease</keyword>
<dbReference type="GO" id="GO:0005794">
    <property type="term" value="C:Golgi apparatus"/>
    <property type="evidence" value="ECO:0007669"/>
    <property type="project" value="TreeGrafter"/>
</dbReference>
<feature type="domain" description="P/Homo B" evidence="11">
    <location>
        <begin position="1"/>
        <end position="44"/>
    </location>
</feature>
<comment type="similarity">
    <text evidence="2">Belongs to the glycosyltransferase 6 family.</text>
</comment>
<dbReference type="GO" id="GO:0016020">
    <property type="term" value="C:membrane"/>
    <property type="evidence" value="ECO:0007669"/>
    <property type="project" value="UniProtKB-SubCell"/>
</dbReference>
<protein>
    <recommendedName>
        <fullName evidence="11">P/Homo B domain-containing protein</fullName>
    </recommendedName>
</protein>
<dbReference type="SUPFAM" id="SSF49785">
    <property type="entry name" value="Galactose-binding domain-like"/>
    <property type="match status" value="1"/>
</dbReference>
<evidence type="ECO:0000313" key="13">
    <source>
        <dbReference type="Proteomes" id="UP000193380"/>
    </source>
</evidence>
<dbReference type="PROSITE" id="PS51829">
    <property type="entry name" value="P_HOMO_B"/>
    <property type="match status" value="1"/>
</dbReference>
<evidence type="ECO:0000256" key="3">
    <source>
        <dbReference type="ARBA" id="ARBA00022670"/>
    </source>
</evidence>
<dbReference type="Proteomes" id="UP000193380">
    <property type="component" value="Chromosome 17"/>
</dbReference>
<dbReference type="GO" id="GO:0006508">
    <property type="term" value="P:proteolysis"/>
    <property type="evidence" value="ECO:0007669"/>
    <property type="project" value="UniProtKB-KW"/>
</dbReference>
<dbReference type="InterPro" id="IPR002884">
    <property type="entry name" value="P_dom"/>
</dbReference>
<feature type="binding site" evidence="8">
    <location>
        <position position="473"/>
    </location>
    <ligand>
        <name>an alpha-L-fucosyl-(1-&gt;2)-beta-D-galactosyl derivative</name>
        <dbReference type="ChEBI" id="CHEBI:140327"/>
    </ligand>
</feature>
<feature type="binding site" evidence="9">
    <location>
        <position position="381"/>
    </location>
    <ligand>
        <name>Mn(2+)</name>
        <dbReference type="ChEBI" id="CHEBI:29035"/>
    </ligand>
</feature>
<accession>A0A060W9M8</accession>
<evidence type="ECO:0000256" key="6">
    <source>
        <dbReference type="ARBA" id="ARBA00022801"/>
    </source>
</evidence>
<dbReference type="InterPro" id="IPR008979">
    <property type="entry name" value="Galactose-bd-like_sf"/>
</dbReference>
<dbReference type="GO" id="GO:0046872">
    <property type="term" value="F:metal ion binding"/>
    <property type="evidence" value="ECO:0007669"/>
    <property type="project" value="UniProtKB-KW"/>
</dbReference>
<dbReference type="Gene3D" id="3.90.550.10">
    <property type="entry name" value="Spore Coat Polysaccharide Biosynthesis Protein SpsA, Chain A"/>
    <property type="match status" value="1"/>
</dbReference>
<keyword evidence="9" id="KW-0479">Metal-binding</keyword>
<keyword evidence="9" id="KW-0464">Manganese</keyword>
<proteinExistence type="inferred from homology"/>
<comment type="cofactor">
    <cofactor evidence="9">
        <name>Mn(2+)</name>
        <dbReference type="ChEBI" id="CHEBI:29035"/>
    </cofactor>
    <text evidence="9">Binds 1 Mn(2+) ion per subunit.</text>
</comment>
<dbReference type="Pfam" id="PF01483">
    <property type="entry name" value="P_proprotein"/>
    <property type="match status" value="1"/>
</dbReference>
<dbReference type="InterPro" id="IPR005076">
    <property type="entry name" value="Glyco_trans_6"/>
</dbReference>
<dbReference type="GO" id="GO:0016758">
    <property type="term" value="F:hexosyltransferase activity"/>
    <property type="evidence" value="ECO:0007669"/>
    <property type="project" value="InterPro"/>
</dbReference>
<evidence type="ECO:0000259" key="11">
    <source>
        <dbReference type="PROSITE" id="PS51829"/>
    </source>
</evidence>
<evidence type="ECO:0000256" key="1">
    <source>
        <dbReference type="ARBA" id="ARBA00004606"/>
    </source>
</evidence>
<evidence type="ECO:0000256" key="5">
    <source>
        <dbReference type="ARBA" id="ARBA00022679"/>
    </source>
</evidence>
<feature type="binding site" evidence="8">
    <location>
        <position position="298"/>
    </location>
    <ligand>
        <name>UDP-N-acetyl-alpha-D-galactosamine</name>
        <dbReference type="ChEBI" id="CHEBI:67138"/>
    </ligand>
</feature>
<keyword evidence="4" id="KW-0328">Glycosyltransferase</keyword>
<dbReference type="Gene3D" id="6.10.250.3320">
    <property type="match status" value="1"/>
</dbReference>
<dbReference type="AlphaFoldDB" id="A0A060W9M8"/>
<feature type="region of interest" description="Disordered" evidence="10">
    <location>
        <begin position="78"/>
        <end position="108"/>
    </location>
</feature>
<evidence type="ECO:0000256" key="2">
    <source>
        <dbReference type="ARBA" id="ARBA00010413"/>
    </source>
</evidence>
<dbReference type="GO" id="GO:0005975">
    <property type="term" value="P:carbohydrate metabolic process"/>
    <property type="evidence" value="ECO:0007669"/>
    <property type="project" value="InterPro"/>
</dbReference>
<dbReference type="Pfam" id="PF03414">
    <property type="entry name" value="Glyco_transf_6"/>
    <property type="match status" value="1"/>
</dbReference>
<organism evidence="12 13">
    <name type="scientific">Oncorhynchus mykiss</name>
    <name type="common">Rainbow trout</name>
    <name type="synonym">Salmo gairdneri</name>
    <dbReference type="NCBI Taxonomy" id="8022"/>
    <lineage>
        <taxon>Eukaryota</taxon>
        <taxon>Metazoa</taxon>
        <taxon>Chordata</taxon>
        <taxon>Craniata</taxon>
        <taxon>Vertebrata</taxon>
        <taxon>Euteleostomi</taxon>
        <taxon>Actinopterygii</taxon>
        <taxon>Neopterygii</taxon>
        <taxon>Teleostei</taxon>
        <taxon>Protacanthopterygii</taxon>
        <taxon>Salmoniformes</taxon>
        <taxon>Salmonidae</taxon>
        <taxon>Salmoninae</taxon>
        <taxon>Oncorhynchus</taxon>
    </lineage>
</organism>
<dbReference type="GO" id="GO:0031982">
    <property type="term" value="C:vesicle"/>
    <property type="evidence" value="ECO:0007669"/>
    <property type="project" value="TreeGrafter"/>
</dbReference>
<keyword evidence="5" id="KW-0808">Transferase</keyword>
<reference evidence="12 13" key="1">
    <citation type="journal article" date="2014" name="Nat. Commun.">
        <title>The rainbow trout genome provides novel insights into evolution after whole-genome duplication in vertebrates.</title>
        <authorList>
            <person name="Berthelot C."/>
            <person name="Brunet F."/>
            <person name="Chalopin D."/>
            <person name="Juanchich A."/>
            <person name="Bernard M."/>
            <person name="Noel B."/>
            <person name="Bento P."/>
            <person name="Da Silva C."/>
            <person name="Labadie K."/>
            <person name="Alberti A."/>
            <person name="Aury J.M."/>
            <person name="Louis A."/>
            <person name="Dehais P."/>
            <person name="Bardou P."/>
            <person name="Montfort J."/>
            <person name="Klopp C."/>
            <person name="Cabau C."/>
            <person name="Gaspin C."/>
            <person name="Thorgaard G.H."/>
            <person name="Boussaha M."/>
            <person name="Quillet E."/>
            <person name="Guyomard R."/>
            <person name="Galiana D."/>
            <person name="Bobe J."/>
            <person name="Volff J.N."/>
            <person name="Genet C."/>
            <person name="Wincker P."/>
            <person name="Jaillon O."/>
            <person name="Roest Crollius H."/>
            <person name="Guiguen Y."/>
        </authorList>
    </citation>
    <scope>NUCLEOTIDE SEQUENCE [LARGE SCALE GENOMIC DNA]</scope>
</reference>
<dbReference type="Gene3D" id="2.60.120.260">
    <property type="entry name" value="Galactose-binding domain-like"/>
    <property type="match status" value="1"/>
</dbReference>
<dbReference type="PANTHER" id="PTHR10462:SF51">
    <property type="entry name" value="GLOBOSIDE ALPHA-1,3-N-ACETYLGALACTOSAMINYLTRANSFERASE 1-LIKE"/>
    <property type="match status" value="1"/>
</dbReference>
<dbReference type="PaxDb" id="8022-A0A060W9M8"/>
<dbReference type="Pfam" id="PF12177">
    <property type="entry name" value="Proho_convert"/>
    <property type="match status" value="1"/>
</dbReference>
<gene>
    <name evidence="12" type="ORF">GSONMT00066200001</name>
</gene>
<feature type="compositionally biased region" description="Polar residues" evidence="10">
    <location>
        <begin position="125"/>
        <end position="141"/>
    </location>
</feature>